<feature type="domain" description="HhH-GPD" evidence="13">
    <location>
        <begin position="43"/>
        <end position="190"/>
    </location>
</feature>
<organism evidence="14 15">
    <name type="scientific">candidate division WOR-3 bacterium</name>
    <dbReference type="NCBI Taxonomy" id="2052148"/>
    <lineage>
        <taxon>Bacteria</taxon>
        <taxon>Bacteria division WOR-3</taxon>
    </lineage>
</organism>
<name>A0A350H998_UNCW3</name>
<comment type="caution">
    <text evidence="14">The sequence shown here is derived from an EMBL/GenBank/DDBJ whole genome shotgun (WGS) entry which is preliminary data.</text>
</comment>
<dbReference type="Gene3D" id="1.10.340.30">
    <property type="entry name" value="Hypothetical protein, domain 2"/>
    <property type="match status" value="1"/>
</dbReference>
<dbReference type="CDD" id="cd00056">
    <property type="entry name" value="ENDO3c"/>
    <property type="match status" value="1"/>
</dbReference>
<evidence type="ECO:0000256" key="7">
    <source>
        <dbReference type="ARBA" id="ARBA00023014"/>
    </source>
</evidence>
<feature type="binding site" evidence="12">
    <location>
        <position position="199"/>
    </location>
    <ligand>
        <name>[4Fe-4S] cluster</name>
        <dbReference type="ChEBI" id="CHEBI:49883"/>
    </ligand>
</feature>
<dbReference type="InterPro" id="IPR023170">
    <property type="entry name" value="HhH_base_excis_C"/>
</dbReference>
<dbReference type="GO" id="GO:0006289">
    <property type="term" value="P:nucleotide-excision repair"/>
    <property type="evidence" value="ECO:0007669"/>
    <property type="project" value="TreeGrafter"/>
</dbReference>
<evidence type="ECO:0000256" key="4">
    <source>
        <dbReference type="ARBA" id="ARBA00022763"/>
    </source>
</evidence>
<evidence type="ECO:0000256" key="1">
    <source>
        <dbReference type="ARBA" id="ARBA00008343"/>
    </source>
</evidence>
<evidence type="ECO:0000256" key="8">
    <source>
        <dbReference type="ARBA" id="ARBA00023125"/>
    </source>
</evidence>
<feature type="binding site" evidence="12">
    <location>
        <position position="208"/>
    </location>
    <ligand>
        <name>[4Fe-4S] cluster</name>
        <dbReference type="ChEBI" id="CHEBI:49883"/>
    </ligand>
</feature>
<keyword evidence="7 12" id="KW-0411">Iron-sulfur</keyword>
<dbReference type="InterPro" id="IPR005759">
    <property type="entry name" value="Nth"/>
</dbReference>
<keyword evidence="11 12" id="KW-0326">Glycosidase</keyword>
<evidence type="ECO:0000256" key="3">
    <source>
        <dbReference type="ARBA" id="ARBA00022723"/>
    </source>
</evidence>
<dbReference type="PANTHER" id="PTHR43286">
    <property type="entry name" value="ENDONUCLEASE III-LIKE PROTEIN 1"/>
    <property type="match status" value="1"/>
</dbReference>
<evidence type="ECO:0000256" key="6">
    <source>
        <dbReference type="ARBA" id="ARBA00023004"/>
    </source>
</evidence>
<evidence type="ECO:0000259" key="13">
    <source>
        <dbReference type="SMART" id="SM00478"/>
    </source>
</evidence>
<dbReference type="Proteomes" id="UP000264062">
    <property type="component" value="Unassembled WGS sequence"/>
</dbReference>
<dbReference type="Pfam" id="PF00633">
    <property type="entry name" value="HHH"/>
    <property type="match status" value="1"/>
</dbReference>
<comment type="function">
    <text evidence="12">DNA repair enzyme that has both DNA N-glycosylase activity and AP-lyase activity. The DNA N-glycosylase activity releases various damaged pyrimidines from DNA by cleaving the N-glycosidic bond, leaving an AP (apurinic/apyrimidinic) site. The AP-lyase activity cleaves the phosphodiester bond 3' to the AP site by a beta-elimination, leaving a 3'-terminal unsaturated sugar and a product with a terminal 5'-phosphate.</text>
</comment>
<dbReference type="Gene3D" id="1.10.1670.10">
    <property type="entry name" value="Helix-hairpin-Helix base-excision DNA repair enzymes (C-terminal)"/>
    <property type="match status" value="1"/>
</dbReference>
<gene>
    <name evidence="12" type="primary">nth</name>
    <name evidence="14" type="ORF">DCW38_02915</name>
</gene>
<keyword evidence="14" id="KW-0255">Endonuclease</keyword>
<keyword evidence="8 12" id="KW-0238">DNA-binding</keyword>
<evidence type="ECO:0000256" key="10">
    <source>
        <dbReference type="ARBA" id="ARBA00023239"/>
    </source>
</evidence>
<proteinExistence type="inferred from homology"/>
<dbReference type="SMART" id="SM00478">
    <property type="entry name" value="ENDO3c"/>
    <property type="match status" value="1"/>
</dbReference>
<dbReference type="InterPro" id="IPR003265">
    <property type="entry name" value="HhH-GPD_domain"/>
</dbReference>
<comment type="cofactor">
    <cofactor evidence="12">
        <name>[4Fe-4S] cluster</name>
        <dbReference type="ChEBI" id="CHEBI:49883"/>
    </cofactor>
    <text evidence="12">Binds 1 [4Fe-4S] cluster.</text>
</comment>
<keyword evidence="14" id="KW-0540">Nuclease</keyword>
<keyword evidence="10 12" id="KW-0456">Lyase</keyword>
<keyword evidence="6 12" id="KW-0408">Iron</keyword>
<evidence type="ECO:0000256" key="5">
    <source>
        <dbReference type="ARBA" id="ARBA00022801"/>
    </source>
</evidence>
<dbReference type="InterPro" id="IPR000445">
    <property type="entry name" value="HhH_motif"/>
</dbReference>
<comment type="catalytic activity">
    <reaction evidence="12">
        <text>2'-deoxyribonucleotide-(2'-deoxyribose 5'-phosphate)-2'-deoxyribonucleotide-DNA = a 3'-end 2'-deoxyribonucleotide-(2,3-dehydro-2,3-deoxyribose 5'-phosphate)-DNA + a 5'-end 5'-phospho-2'-deoxyribonucleoside-DNA + H(+)</text>
        <dbReference type="Rhea" id="RHEA:66592"/>
        <dbReference type="Rhea" id="RHEA-COMP:13180"/>
        <dbReference type="Rhea" id="RHEA-COMP:16897"/>
        <dbReference type="Rhea" id="RHEA-COMP:17067"/>
        <dbReference type="ChEBI" id="CHEBI:15378"/>
        <dbReference type="ChEBI" id="CHEBI:136412"/>
        <dbReference type="ChEBI" id="CHEBI:157695"/>
        <dbReference type="ChEBI" id="CHEBI:167181"/>
        <dbReference type="EC" id="4.2.99.18"/>
    </reaction>
</comment>
<evidence type="ECO:0000256" key="11">
    <source>
        <dbReference type="ARBA" id="ARBA00023295"/>
    </source>
</evidence>
<dbReference type="GO" id="GO:0140078">
    <property type="term" value="F:class I DNA-(apurinic or apyrimidinic site) endonuclease activity"/>
    <property type="evidence" value="ECO:0007669"/>
    <property type="project" value="UniProtKB-EC"/>
</dbReference>
<keyword evidence="9 12" id="KW-0234">DNA repair</keyword>
<dbReference type="GO" id="GO:0000703">
    <property type="term" value="F:oxidized pyrimidine nucleobase lesion DNA N-glycosylase activity"/>
    <property type="evidence" value="ECO:0007669"/>
    <property type="project" value="TreeGrafter"/>
</dbReference>
<dbReference type="GO" id="GO:0046872">
    <property type="term" value="F:metal ion binding"/>
    <property type="evidence" value="ECO:0007669"/>
    <property type="project" value="UniProtKB-KW"/>
</dbReference>
<dbReference type="AlphaFoldDB" id="A0A350H998"/>
<dbReference type="PIRSF" id="PIRSF001435">
    <property type="entry name" value="Nth"/>
    <property type="match status" value="1"/>
</dbReference>
<dbReference type="SUPFAM" id="SSF48150">
    <property type="entry name" value="DNA-glycosylase"/>
    <property type="match status" value="1"/>
</dbReference>
<feature type="binding site" evidence="12">
    <location>
        <position position="192"/>
    </location>
    <ligand>
        <name>[4Fe-4S] cluster</name>
        <dbReference type="ChEBI" id="CHEBI:49883"/>
    </ligand>
</feature>
<evidence type="ECO:0000256" key="2">
    <source>
        <dbReference type="ARBA" id="ARBA00022485"/>
    </source>
</evidence>
<keyword evidence="2 12" id="KW-0004">4Fe-4S</keyword>
<keyword evidence="3 12" id="KW-0479">Metal-binding</keyword>
<comment type="similarity">
    <text evidence="1 12">Belongs to the Nth/MutY family.</text>
</comment>
<keyword evidence="4 12" id="KW-0227">DNA damage</keyword>
<evidence type="ECO:0000313" key="15">
    <source>
        <dbReference type="Proteomes" id="UP000264062"/>
    </source>
</evidence>
<evidence type="ECO:0000313" key="14">
    <source>
        <dbReference type="EMBL" id="HAV92114.1"/>
    </source>
</evidence>
<dbReference type="EMBL" id="DMZY01000087">
    <property type="protein sequence ID" value="HAV92114.1"/>
    <property type="molecule type" value="Genomic_DNA"/>
</dbReference>
<dbReference type="InterPro" id="IPR011257">
    <property type="entry name" value="DNA_glycosylase"/>
</dbReference>
<dbReference type="HAMAP" id="MF_00942">
    <property type="entry name" value="Nth"/>
    <property type="match status" value="1"/>
</dbReference>
<accession>A0A350H998</accession>
<dbReference type="PANTHER" id="PTHR43286:SF1">
    <property type="entry name" value="ENDONUCLEASE III-LIKE PROTEIN 1"/>
    <property type="match status" value="1"/>
</dbReference>
<evidence type="ECO:0000256" key="12">
    <source>
        <dbReference type="HAMAP-Rule" id="MF_00942"/>
    </source>
</evidence>
<dbReference type="GO" id="GO:0006285">
    <property type="term" value="P:base-excision repair, AP site formation"/>
    <property type="evidence" value="ECO:0007669"/>
    <property type="project" value="TreeGrafter"/>
</dbReference>
<reference evidence="14 15" key="1">
    <citation type="journal article" date="2018" name="Nat. Biotechnol.">
        <title>A standardized bacterial taxonomy based on genome phylogeny substantially revises the tree of life.</title>
        <authorList>
            <person name="Parks D.H."/>
            <person name="Chuvochina M."/>
            <person name="Waite D.W."/>
            <person name="Rinke C."/>
            <person name="Skarshewski A."/>
            <person name="Chaumeil P.A."/>
            <person name="Hugenholtz P."/>
        </authorList>
    </citation>
    <scope>NUCLEOTIDE SEQUENCE [LARGE SCALE GENOMIC DNA]</scope>
    <source>
        <strain evidence="14">UBA9956</strain>
    </source>
</reference>
<evidence type="ECO:0000256" key="9">
    <source>
        <dbReference type="ARBA" id="ARBA00023204"/>
    </source>
</evidence>
<dbReference type="FunFam" id="1.10.340.30:FF:000001">
    <property type="entry name" value="Endonuclease III"/>
    <property type="match status" value="1"/>
</dbReference>
<dbReference type="GO" id="GO:0051539">
    <property type="term" value="F:4 iron, 4 sulfur cluster binding"/>
    <property type="evidence" value="ECO:0007669"/>
    <property type="project" value="UniProtKB-UniRule"/>
</dbReference>
<dbReference type="Pfam" id="PF00730">
    <property type="entry name" value="HhH-GPD"/>
    <property type="match status" value="1"/>
</dbReference>
<dbReference type="GO" id="GO:0003677">
    <property type="term" value="F:DNA binding"/>
    <property type="evidence" value="ECO:0007669"/>
    <property type="project" value="UniProtKB-UniRule"/>
</dbReference>
<dbReference type="FunFam" id="1.10.1670.10:FF:000001">
    <property type="entry name" value="Endonuclease III"/>
    <property type="match status" value="1"/>
</dbReference>
<feature type="binding site" evidence="12">
    <location>
        <position position="202"/>
    </location>
    <ligand>
        <name>[4Fe-4S] cluster</name>
        <dbReference type="ChEBI" id="CHEBI:49883"/>
    </ligand>
</feature>
<keyword evidence="5 12" id="KW-0378">Hydrolase</keyword>
<sequence>MTIDLDIVVSRLKKEYKKYKQPIVSRVKEISKDPYRILISTLISLRTKDAVTEEASINLFNLASSPQDMIKLKAREIEKAIYPAGFYRNKSKSIIDVSKTILEKYNGRVPCSLDDLLSLKGVGRKTANLVLSLGCNIPAICVDTHVHRISNRIGAVNTKTPEETEFALMKILKKRNWIIYNDLLVTWGQNVCKPLNPQCLNCVLIDICEYGKDKNNH</sequence>
<dbReference type="EC" id="4.2.99.18" evidence="12"/>
<protein>
    <recommendedName>
        <fullName evidence="12">Endonuclease III</fullName>
        <ecNumber evidence="12">4.2.99.18</ecNumber>
    </recommendedName>
    <alternativeName>
        <fullName evidence="12">DNA-(apurinic or apyrimidinic site) lyase</fullName>
    </alternativeName>
</protein>